<dbReference type="Pfam" id="PF22527">
    <property type="entry name" value="DEXQc_Suv3"/>
    <property type="match status" value="1"/>
</dbReference>
<evidence type="ECO:0000259" key="11">
    <source>
        <dbReference type="PROSITE" id="PS51194"/>
    </source>
</evidence>
<proteinExistence type="predicted"/>
<keyword evidence="13" id="KW-1185">Reference proteome</keyword>
<dbReference type="SMART" id="SM00490">
    <property type="entry name" value="HELICc"/>
    <property type="match status" value="1"/>
</dbReference>
<dbReference type="InterPro" id="IPR050699">
    <property type="entry name" value="RNA-DNA_Helicase"/>
</dbReference>
<dbReference type="InterPro" id="IPR001650">
    <property type="entry name" value="Helicase_C-like"/>
</dbReference>
<dbReference type="EC" id="3.6.4.13" evidence="2"/>
<dbReference type="EMBL" id="AZGZ01000008">
    <property type="protein sequence ID" value="KZZ93511.1"/>
    <property type="molecule type" value="Genomic_DNA"/>
</dbReference>
<feature type="compositionally biased region" description="Polar residues" evidence="10">
    <location>
        <begin position="68"/>
        <end position="80"/>
    </location>
</feature>
<dbReference type="FunFam" id="3.40.50.300:FF:000957">
    <property type="entry name" value="ATP-dependent RNA helicase SUV3L, mitochondrial"/>
    <property type="match status" value="1"/>
</dbReference>
<keyword evidence="5 12" id="KW-0347">Helicase</keyword>
<gene>
    <name evidence="12" type="ORF">AAP_02303</name>
</gene>
<dbReference type="Pfam" id="PF12513">
    <property type="entry name" value="SUV3_C"/>
    <property type="match status" value="1"/>
</dbReference>
<dbReference type="OrthoDB" id="6692397at2759"/>
<feature type="domain" description="Helicase C-terminal" evidence="11">
    <location>
        <begin position="402"/>
        <end position="572"/>
    </location>
</feature>
<dbReference type="SUPFAM" id="SSF52540">
    <property type="entry name" value="P-loop containing nucleoside triphosphate hydrolases"/>
    <property type="match status" value="1"/>
</dbReference>
<evidence type="ECO:0000256" key="3">
    <source>
        <dbReference type="ARBA" id="ARBA00022741"/>
    </source>
</evidence>
<evidence type="ECO:0000256" key="6">
    <source>
        <dbReference type="ARBA" id="ARBA00022840"/>
    </source>
</evidence>
<dbReference type="Pfam" id="PF00271">
    <property type="entry name" value="Helicase_C"/>
    <property type="match status" value="1"/>
</dbReference>
<dbReference type="InterPro" id="IPR044774">
    <property type="entry name" value="Suv3_DEXQc"/>
</dbReference>
<comment type="catalytic activity">
    <reaction evidence="9">
        <text>ATP + H2O = ADP + phosphate + H(+)</text>
        <dbReference type="Rhea" id="RHEA:13065"/>
        <dbReference type="ChEBI" id="CHEBI:15377"/>
        <dbReference type="ChEBI" id="CHEBI:15378"/>
        <dbReference type="ChEBI" id="CHEBI:30616"/>
        <dbReference type="ChEBI" id="CHEBI:43474"/>
        <dbReference type="ChEBI" id="CHEBI:456216"/>
        <dbReference type="EC" id="3.6.4.13"/>
    </reaction>
</comment>
<dbReference type="VEuPathDB" id="FungiDB:AAP_02303"/>
<dbReference type="GO" id="GO:0000965">
    <property type="term" value="P:mitochondrial RNA 3'-end processing"/>
    <property type="evidence" value="ECO:0007669"/>
    <property type="project" value="TreeGrafter"/>
</dbReference>
<dbReference type="PANTHER" id="PTHR12131:SF1">
    <property type="entry name" value="ATP-DEPENDENT RNA HELICASE SUPV3L1, MITOCHONDRIAL-RELATED"/>
    <property type="match status" value="1"/>
</dbReference>
<dbReference type="InterPro" id="IPR022192">
    <property type="entry name" value="SUV3_C"/>
</dbReference>
<evidence type="ECO:0000256" key="5">
    <source>
        <dbReference type="ARBA" id="ARBA00022806"/>
    </source>
</evidence>
<keyword evidence="6" id="KW-0067">ATP-binding</keyword>
<dbReference type="Gene3D" id="1.20.58.1080">
    <property type="match status" value="1"/>
</dbReference>
<protein>
    <recommendedName>
        <fullName evidence="2">RNA helicase</fullName>
        <ecNumber evidence="2">3.6.4.13</ecNumber>
    </recommendedName>
</protein>
<evidence type="ECO:0000313" key="12">
    <source>
        <dbReference type="EMBL" id="KZZ93511.1"/>
    </source>
</evidence>
<dbReference type="PROSITE" id="PS51194">
    <property type="entry name" value="HELICASE_CTER"/>
    <property type="match status" value="1"/>
</dbReference>
<dbReference type="Proteomes" id="UP000242877">
    <property type="component" value="Unassembled WGS sequence"/>
</dbReference>
<keyword evidence="4" id="KW-0378">Hydrolase</keyword>
<dbReference type="AlphaFoldDB" id="A0A168A665"/>
<dbReference type="CDD" id="cd17913">
    <property type="entry name" value="DEXQc_Suv3"/>
    <property type="match status" value="1"/>
</dbReference>
<dbReference type="Gene3D" id="3.40.50.300">
    <property type="entry name" value="P-loop containing nucleotide triphosphate hydrolases"/>
    <property type="match status" value="2"/>
</dbReference>
<evidence type="ECO:0000256" key="2">
    <source>
        <dbReference type="ARBA" id="ARBA00012552"/>
    </source>
</evidence>
<evidence type="ECO:0000256" key="9">
    <source>
        <dbReference type="ARBA" id="ARBA00047984"/>
    </source>
</evidence>
<evidence type="ECO:0000256" key="7">
    <source>
        <dbReference type="ARBA" id="ARBA00022946"/>
    </source>
</evidence>
<dbReference type="FunFam" id="3.40.50.300:FF:000269">
    <property type="entry name" value="ATP-dependent RNA helicase SUPV3L1, mitochondrial"/>
    <property type="match status" value="1"/>
</dbReference>
<name>A0A168A665_9EURO</name>
<dbReference type="InterPro" id="IPR055206">
    <property type="entry name" value="DEXQc_SUV3"/>
</dbReference>
<dbReference type="Gene3D" id="1.20.272.40">
    <property type="match status" value="1"/>
</dbReference>
<evidence type="ECO:0000256" key="4">
    <source>
        <dbReference type="ARBA" id="ARBA00022801"/>
    </source>
</evidence>
<keyword evidence="7" id="KW-0809">Transit peptide</keyword>
<comment type="subcellular location">
    <subcellularLocation>
        <location evidence="1">Mitochondrion</location>
    </subcellularLocation>
</comment>
<keyword evidence="8" id="KW-0496">Mitochondrion</keyword>
<sequence length="749" mass="83808">MQLCTQHLLRPGLRAVSSASVTAAAHSKRCLFTSSPLQRGKSRSMRNRDKIARIGKQLGRSQPIPHTPFSNPFSSPLSKQHQNKHLDRESNLFSLKPPIDRFDHPALKSKVGQELGRSIRENTLNSNRFIQIINGYLTSIKREHSNRHDTPLQRYDEFAAHVQEEARAAVYRAKRGMVDDEEDSQSLAAQMTNHFRQFGEKNLDSFLKSQHRKFVLDEQYKELGARCTKLLDFRHPAEWFPAAREMQRVLHLHVGPTNSGKTYRALKRLEESKSGFYAGPLRLLAHEVYSRLNAKGIPCGLITGDEVKYPDQLPRIFSNTVEMVPLGSEVEVGVIDEIQMIGDEQRGWAWTRAVLGARAKELHLCGEERTVPLIEKLAASTGDKVVVHRYERLNPLRTMNTSLKGKLSKLEKGDCVVSFSRVNIHALKDSIEKATGRRCAIVYGSLPAEIRSQQADLFNDPDNDYDYLVASDAIGMGLNLSVKRIIFETSVKRLPGGMERLSISQVKQIGGRAGRYRIPSKSGTDTASENVGLVTCLEDVDLPYIQEALAAEAPEISRAGLLPLDNMIHAFADNFEKDTPFSYILQKMFALARINEEDYFMCSTKNHVHIGDLLDGIKGLTISDMLVFTAAPIASYGMDQVTRAFASCVANNLDGHVLDIDELKLDVLSRPVSDDSDYLRTLEGLHRALVLYLWLSFRSGGVFTDRALATHVKDIAEGVEEEDEFGEAVAVYQADAAARRYVEGECGGW</sequence>
<dbReference type="CDD" id="cd18805">
    <property type="entry name" value="SF2_C_suv3"/>
    <property type="match status" value="1"/>
</dbReference>
<evidence type="ECO:0000256" key="8">
    <source>
        <dbReference type="ARBA" id="ARBA00023128"/>
    </source>
</evidence>
<dbReference type="GO" id="GO:0045025">
    <property type="term" value="C:mitochondrial degradosome"/>
    <property type="evidence" value="ECO:0007669"/>
    <property type="project" value="TreeGrafter"/>
</dbReference>
<dbReference type="GO" id="GO:0016787">
    <property type="term" value="F:hydrolase activity"/>
    <property type="evidence" value="ECO:0007669"/>
    <property type="project" value="UniProtKB-KW"/>
</dbReference>
<evidence type="ECO:0000256" key="1">
    <source>
        <dbReference type="ARBA" id="ARBA00004173"/>
    </source>
</evidence>
<dbReference type="GO" id="GO:0003724">
    <property type="term" value="F:RNA helicase activity"/>
    <property type="evidence" value="ECO:0007669"/>
    <property type="project" value="UniProtKB-EC"/>
</dbReference>
<evidence type="ECO:0000256" key="10">
    <source>
        <dbReference type="SAM" id="MobiDB-lite"/>
    </source>
</evidence>
<reference evidence="12 13" key="1">
    <citation type="journal article" date="2016" name="Genome Biol. Evol.">
        <title>Divergent and convergent evolution of fungal pathogenicity.</title>
        <authorList>
            <person name="Shang Y."/>
            <person name="Xiao G."/>
            <person name="Zheng P."/>
            <person name="Cen K."/>
            <person name="Zhan S."/>
            <person name="Wang C."/>
        </authorList>
    </citation>
    <scope>NUCLEOTIDE SEQUENCE [LARGE SCALE GENOMIC DNA]</scope>
    <source>
        <strain evidence="12 13">ARSEF 7405</strain>
    </source>
</reference>
<comment type="caution">
    <text evidence="12">The sequence shown here is derived from an EMBL/GenBank/DDBJ whole genome shotgun (WGS) entry which is preliminary data.</text>
</comment>
<evidence type="ECO:0000313" key="13">
    <source>
        <dbReference type="Proteomes" id="UP000242877"/>
    </source>
</evidence>
<dbReference type="InterPro" id="IPR027417">
    <property type="entry name" value="P-loop_NTPase"/>
</dbReference>
<organism evidence="12 13">
    <name type="scientific">Ascosphaera apis ARSEF 7405</name>
    <dbReference type="NCBI Taxonomy" id="392613"/>
    <lineage>
        <taxon>Eukaryota</taxon>
        <taxon>Fungi</taxon>
        <taxon>Dikarya</taxon>
        <taxon>Ascomycota</taxon>
        <taxon>Pezizomycotina</taxon>
        <taxon>Eurotiomycetes</taxon>
        <taxon>Eurotiomycetidae</taxon>
        <taxon>Onygenales</taxon>
        <taxon>Ascosphaeraceae</taxon>
        <taxon>Ascosphaera</taxon>
    </lineage>
</organism>
<dbReference type="GO" id="GO:0005524">
    <property type="term" value="F:ATP binding"/>
    <property type="evidence" value="ECO:0007669"/>
    <property type="project" value="UniProtKB-KW"/>
</dbReference>
<accession>A0A168A665</accession>
<dbReference type="PANTHER" id="PTHR12131">
    <property type="entry name" value="ATP-DEPENDENT RNA AND DNA HELICASE"/>
    <property type="match status" value="1"/>
</dbReference>
<feature type="region of interest" description="Disordered" evidence="10">
    <location>
        <begin position="55"/>
        <end position="82"/>
    </location>
</feature>
<keyword evidence="3" id="KW-0547">Nucleotide-binding</keyword>